<evidence type="ECO:0000313" key="3">
    <source>
        <dbReference type="EMBL" id="KMZ61714.1"/>
    </source>
</evidence>
<feature type="compositionally biased region" description="Polar residues" evidence="1">
    <location>
        <begin position="189"/>
        <end position="202"/>
    </location>
</feature>
<feature type="domain" description="NFACT RNA-binding" evidence="2">
    <location>
        <begin position="9"/>
        <end position="89"/>
    </location>
</feature>
<keyword evidence="4" id="KW-1185">Reference proteome</keyword>
<dbReference type="InterPro" id="IPR051608">
    <property type="entry name" value="RQC_Subunit_NEMF"/>
</dbReference>
<dbReference type="PANTHER" id="PTHR15239">
    <property type="entry name" value="NUCLEAR EXPORT MEDIATOR FACTOR NEMF"/>
    <property type="match status" value="1"/>
</dbReference>
<dbReference type="PANTHER" id="PTHR15239:SF6">
    <property type="entry name" value="RIBOSOME QUALITY CONTROL COMPLEX SUBUNIT NEMF"/>
    <property type="match status" value="1"/>
</dbReference>
<proteinExistence type="predicted"/>
<dbReference type="EMBL" id="LFYR01001439">
    <property type="protein sequence ID" value="KMZ61714.1"/>
    <property type="molecule type" value="Genomic_DNA"/>
</dbReference>
<comment type="caution">
    <text evidence="3">The sequence shown here is derived from an EMBL/GenBank/DDBJ whole genome shotgun (WGS) entry which is preliminary data.</text>
</comment>
<gene>
    <name evidence="3" type="ORF">ZOSMA_5031G00010</name>
</gene>
<protein>
    <recommendedName>
        <fullName evidence="2">NFACT RNA-binding domain-containing protein</fullName>
    </recommendedName>
</protein>
<evidence type="ECO:0000259" key="2">
    <source>
        <dbReference type="Pfam" id="PF05670"/>
    </source>
</evidence>
<evidence type="ECO:0000256" key="1">
    <source>
        <dbReference type="SAM" id="MobiDB-lite"/>
    </source>
</evidence>
<reference evidence="4" key="1">
    <citation type="journal article" date="2016" name="Nature">
        <title>The genome of the seagrass Zostera marina reveals angiosperm adaptation to the sea.</title>
        <authorList>
            <person name="Olsen J.L."/>
            <person name="Rouze P."/>
            <person name="Verhelst B."/>
            <person name="Lin Y.-C."/>
            <person name="Bayer T."/>
            <person name="Collen J."/>
            <person name="Dattolo E."/>
            <person name="De Paoli E."/>
            <person name="Dittami S."/>
            <person name="Maumus F."/>
            <person name="Michel G."/>
            <person name="Kersting A."/>
            <person name="Lauritano C."/>
            <person name="Lohaus R."/>
            <person name="Toepel M."/>
            <person name="Tonon T."/>
            <person name="Vanneste K."/>
            <person name="Amirebrahimi M."/>
            <person name="Brakel J."/>
            <person name="Bostroem C."/>
            <person name="Chovatia M."/>
            <person name="Grimwood J."/>
            <person name="Jenkins J.W."/>
            <person name="Jueterbock A."/>
            <person name="Mraz A."/>
            <person name="Stam W.T."/>
            <person name="Tice H."/>
            <person name="Bornberg-Bauer E."/>
            <person name="Green P.J."/>
            <person name="Pearson G.A."/>
            <person name="Procaccini G."/>
            <person name="Duarte C.M."/>
            <person name="Schmutz J."/>
            <person name="Reusch T.B.H."/>
            <person name="Van de Peer Y."/>
        </authorList>
    </citation>
    <scope>NUCLEOTIDE SEQUENCE [LARGE SCALE GENOMIC DNA]</scope>
    <source>
        <strain evidence="4">cv. Finnish</strain>
    </source>
</reference>
<dbReference type="InterPro" id="IPR008532">
    <property type="entry name" value="NFACT_RNA-bd"/>
</dbReference>
<dbReference type="AlphaFoldDB" id="A0A0K9NY97"/>
<organism evidence="3 4">
    <name type="scientific">Zostera marina</name>
    <name type="common">Eelgrass</name>
    <dbReference type="NCBI Taxonomy" id="29655"/>
    <lineage>
        <taxon>Eukaryota</taxon>
        <taxon>Viridiplantae</taxon>
        <taxon>Streptophyta</taxon>
        <taxon>Embryophyta</taxon>
        <taxon>Tracheophyta</taxon>
        <taxon>Spermatophyta</taxon>
        <taxon>Magnoliopsida</taxon>
        <taxon>Liliopsida</taxon>
        <taxon>Zosteraceae</taxon>
        <taxon>Zostera</taxon>
    </lineage>
</organism>
<dbReference type="STRING" id="29655.A0A0K9NY97"/>
<feature type="non-terminal residue" evidence="3">
    <location>
        <position position="1"/>
    </location>
</feature>
<sequence>SHIDRIQKTQRRYIHADLHGASSTVIKNHTSDQHVPPLTLNQAGCYTVCQSKAWDSKMVTSAWWVYPHQVSKTAPTGEYLTIGSFIIRGKKNFLPPHPLIMGFGILFRLDESSLALHLNERRIRGEDEESHDVEGKDVSLGRNEFASQENFQNIQVNDTNMECTDLSNAYNFKKELNYLSKANNENTTISSQSKSIVLNTNPDGEDSYKLR</sequence>
<feature type="region of interest" description="Disordered" evidence="1">
    <location>
        <begin position="189"/>
        <end position="211"/>
    </location>
</feature>
<dbReference type="OrthoDB" id="207084at2759"/>
<dbReference type="Proteomes" id="UP000036987">
    <property type="component" value="Unassembled WGS sequence"/>
</dbReference>
<feature type="non-terminal residue" evidence="3">
    <location>
        <position position="211"/>
    </location>
</feature>
<evidence type="ECO:0000313" key="4">
    <source>
        <dbReference type="Proteomes" id="UP000036987"/>
    </source>
</evidence>
<name>A0A0K9NY97_ZOSMR</name>
<accession>A0A0K9NY97</accession>
<dbReference type="Pfam" id="PF05670">
    <property type="entry name" value="NFACT-R_1"/>
    <property type="match status" value="1"/>
</dbReference>